<dbReference type="InterPro" id="IPR036397">
    <property type="entry name" value="RNaseH_sf"/>
</dbReference>
<dbReference type="InterPro" id="IPR012337">
    <property type="entry name" value="RNaseH-like_sf"/>
</dbReference>
<accession>A0A8X6R3A5</accession>
<dbReference type="EMBL" id="BMAU01021036">
    <property type="protein sequence ID" value="GFX87608.1"/>
    <property type="molecule type" value="Genomic_DNA"/>
</dbReference>
<keyword evidence="2" id="KW-1185">Reference proteome</keyword>
<gene>
    <name evidence="1" type="primary">X975_16630</name>
    <name evidence="1" type="ORF">TNCV_2465011</name>
</gene>
<name>A0A8X6R3A5_TRICX</name>
<evidence type="ECO:0000313" key="1">
    <source>
        <dbReference type="EMBL" id="GFX87608.1"/>
    </source>
</evidence>
<sequence>MDYFTKWPEAYPNPDQEASTVAEVLAQHWISRFGVPLQLHSDQGRNLDSAVCKRLCEILAIDKNQDNRFASSV</sequence>
<proteinExistence type="predicted"/>
<dbReference type="Gene3D" id="3.30.420.10">
    <property type="entry name" value="Ribonuclease H-like superfamily/Ribonuclease H"/>
    <property type="match status" value="1"/>
</dbReference>
<protein>
    <submittedName>
        <fullName evidence="1">Retrovirus-related Pol polyprotein from transposon 412</fullName>
    </submittedName>
</protein>
<dbReference type="GO" id="GO:0003676">
    <property type="term" value="F:nucleic acid binding"/>
    <property type="evidence" value="ECO:0007669"/>
    <property type="project" value="InterPro"/>
</dbReference>
<comment type="caution">
    <text evidence="1">The sequence shown here is derived from an EMBL/GenBank/DDBJ whole genome shotgun (WGS) entry which is preliminary data.</text>
</comment>
<dbReference type="SUPFAM" id="SSF53098">
    <property type="entry name" value="Ribonuclease H-like"/>
    <property type="match status" value="1"/>
</dbReference>
<organism evidence="1 2">
    <name type="scientific">Trichonephila clavipes</name>
    <name type="common">Golden silk orbweaver</name>
    <name type="synonym">Nephila clavipes</name>
    <dbReference type="NCBI Taxonomy" id="2585209"/>
    <lineage>
        <taxon>Eukaryota</taxon>
        <taxon>Metazoa</taxon>
        <taxon>Ecdysozoa</taxon>
        <taxon>Arthropoda</taxon>
        <taxon>Chelicerata</taxon>
        <taxon>Arachnida</taxon>
        <taxon>Araneae</taxon>
        <taxon>Araneomorphae</taxon>
        <taxon>Entelegynae</taxon>
        <taxon>Araneoidea</taxon>
        <taxon>Nephilidae</taxon>
        <taxon>Trichonephila</taxon>
    </lineage>
</organism>
<evidence type="ECO:0000313" key="2">
    <source>
        <dbReference type="Proteomes" id="UP000887159"/>
    </source>
</evidence>
<dbReference type="Proteomes" id="UP000887159">
    <property type="component" value="Unassembled WGS sequence"/>
</dbReference>
<reference evidence="1" key="1">
    <citation type="submission" date="2020-08" db="EMBL/GenBank/DDBJ databases">
        <title>Multicomponent nature underlies the extraordinary mechanical properties of spider dragline silk.</title>
        <authorList>
            <person name="Kono N."/>
            <person name="Nakamura H."/>
            <person name="Mori M."/>
            <person name="Yoshida Y."/>
            <person name="Ohtoshi R."/>
            <person name="Malay A.D."/>
            <person name="Moran D.A.P."/>
            <person name="Tomita M."/>
            <person name="Numata K."/>
            <person name="Arakawa K."/>
        </authorList>
    </citation>
    <scope>NUCLEOTIDE SEQUENCE</scope>
</reference>
<dbReference type="AlphaFoldDB" id="A0A8X6R3A5"/>